<dbReference type="InterPro" id="IPR033305">
    <property type="entry name" value="Hydin-like"/>
</dbReference>
<comment type="caution">
    <text evidence="8">The sequence shown here is derived from an EMBL/GenBank/DDBJ whole genome shotgun (WGS) entry which is preliminary data.</text>
</comment>
<dbReference type="GO" id="GO:0003341">
    <property type="term" value="P:cilium movement"/>
    <property type="evidence" value="ECO:0007669"/>
    <property type="project" value="TreeGrafter"/>
</dbReference>
<dbReference type="PANTHER" id="PTHR23053">
    <property type="entry name" value="DLEC1 DELETED IN LUNG AND ESOPHAGEAL CANCER 1"/>
    <property type="match status" value="1"/>
</dbReference>
<feature type="compositionally biased region" description="Basic residues" evidence="6">
    <location>
        <begin position="1792"/>
        <end position="1811"/>
    </location>
</feature>
<protein>
    <recommendedName>
        <fullName evidence="7">HYDIN/VesB/CFA65-like Ig-like domain-containing protein</fullName>
    </recommendedName>
</protein>
<evidence type="ECO:0000256" key="6">
    <source>
        <dbReference type="SAM" id="MobiDB-lite"/>
    </source>
</evidence>
<feature type="region of interest" description="Disordered" evidence="6">
    <location>
        <begin position="1732"/>
        <end position="1827"/>
    </location>
</feature>
<evidence type="ECO:0000256" key="5">
    <source>
        <dbReference type="ARBA" id="ARBA00023273"/>
    </source>
</evidence>
<dbReference type="Proteomes" id="UP000466442">
    <property type="component" value="Unassembled WGS sequence"/>
</dbReference>
<dbReference type="GO" id="GO:1904158">
    <property type="term" value="P:axonemal central apparatus assembly"/>
    <property type="evidence" value="ECO:0007669"/>
    <property type="project" value="TreeGrafter"/>
</dbReference>
<proteinExistence type="predicted"/>
<gene>
    <name evidence="8" type="ORF">GE061_017947</name>
</gene>
<name>A0A8S9XEJ0_APOLU</name>
<feature type="compositionally biased region" description="Basic residues" evidence="6">
    <location>
        <begin position="1750"/>
        <end position="1763"/>
    </location>
</feature>
<keyword evidence="5" id="KW-0966">Cell projection</keyword>
<dbReference type="Gene3D" id="2.60.40.10">
    <property type="entry name" value="Immunoglobulins"/>
    <property type="match status" value="10"/>
</dbReference>
<comment type="subcellular location">
    <subcellularLocation>
        <location evidence="1">Cell projection</location>
        <location evidence="1">Cilium</location>
    </subcellularLocation>
    <subcellularLocation>
        <location evidence="2">Cytoplasm</location>
    </subcellularLocation>
</comment>
<feature type="domain" description="HYDIN/VesB/CFA65-like Ig-like" evidence="7">
    <location>
        <begin position="2969"/>
        <end position="3062"/>
    </location>
</feature>
<evidence type="ECO:0000256" key="3">
    <source>
        <dbReference type="ARBA" id="ARBA00022490"/>
    </source>
</evidence>
<accession>A0A8S9XEJ0</accession>
<dbReference type="GO" id="GO:0005930">
    <property type="term" value="C:axoneme"/>
    <property type="evidence" value="ECO:0007669"/>
    <property type="project" value="TreeGrafter"/>
</dbReference>
<evidence type="ECO:0000313" key="9">
    <source>
        <dbReference type="Proteomes" id="UP000466442"/>
    </source>
</evidence>
<evidence type="ECO:0000256" key="4">
    <source>
        <dbReference type="ARBA" id="ARBA00023069"/>
    </source>
</evidence>
<keyword evidence="3" id="KW-0963">Cytoplasm</keyword>
<feature type="compositionally biased region" description="Basic residues" evidence="6">
    <location>
        <begin position="1043"/>
        <end position="1061"/>
    </location>
</feature>
<reference evidence="8" key="1">
    <citation type="journal article" date="2021" name="Mol. Ecol. Resour.">
        <title>Apolygus lucorum genome provides insights into omnivorousness and mesophyll feeding.</title>
        <authorList>
            <person name="Liu Y."/>
            <person name="Liu H."/>
            <person name="Wang H."/>
            <person name="Huang T."/>
            <person name="Liu B."/>
            <person name="Yang B."/>
            <person name="Yin L."/>
            <person name="Li B."/>
            <person name="Zhang Y."/>
            <person name="Zhang S."/>
            <person name="Jiang F."/>
            <person name="Zhang X."/>
            <person name="Ren Y."/>
            <person name="Wang B."/>
            <person name="Wang S."/>
            <person name="Lu Y."/>
            <person name="Wu K."/>
            <person name="Fan W."/>
            <person name="Wang G."/>
        </authorList>
    </citation>
    <scope>NUCLEOTIDE SEQUENCE</scope>
    <source>
        <strain evidence="8">12Hb</strain>
    </source>
</reference>
<dbReference type="InterPro" id="IPR013783">
    <property type="entry name" value="Ig-like_fold"/>
</dbReference>
<sequence>MRNCCNSKSAECDSIAENSVLTLGLKAGNVYWSSQKHKKSHKARRSTVVPELEPISQPNEEFIAIVQKEVTNTLLPILSKAEEIGALEDVNKITRYLKSPLPLDRFNEFFLISPMRGQVSPGETLTFSIAYLPREPRLTVEGEVRVYRDGDYQETLKLKGSCRQSFQYEITPLNVNLGIIPFCEITTSDVYISNLTECPMEIEVLNIMEEDAKDKRFQKFGTNCVKPKKTTVNAYSTEVLTVFVHPLVLSGFTKKYRIKIHGIQDETLTVQGESSLHFLNLGIPPSFDQIPILEQYNGLRIMFNKYRKPEEELAKSQSNTCLLSPPDEFDWEMMFLEEIPEPPKFNDGILMGIAENTSKMYCEEYYQHAKSNTRTDPLPHLVLPKQVFDLGGTVIEEHKKRSLRLYNNSDFDVHYSMKVNKSKTQLQTMGMKIEGLDGTHFIRKGGVNNHAVVFHPRDLSYNLKKKLQIKMGWLLSIEVACGPVMMVHIKALVTKPFVTVPSAVDFGHVRCNEKVFVKLKITNENVTRCEWSLEMKRSFYETAKRKILRVGVPNPFAIEGPDMNGILGPMSEYELLISFEPRSTGEFIGEFKTDVDNKRLSYITELRGFGVGPNVEFLPPKIEFEGIVPHKGYSEKVLMIRNKGMDPVDLYLPECRDYFMQQFMVRSVLNYMQREACYVPACREDDTPMSYLHEMFAILLQKAEEHFAGKGAILMDEYDTVNEYLNDLEEEPETPRVDLASIICARAEERQKEIEFGNGRLIICTGAPTVDYIQEANLMAAAMKLNVASLDQIFFEELSTKNSELATEVQMMIDNEFHKIIDNDFNISPELASNDNFKPILWRMKVEAINRWTDWLNLKNLKPEPKVPENHLSTQSPKTPKTKSKIKVQSSADKDEMGQPENPFLRIQPQVIQLLIQDRFQELIHKNGLIIDRLTSSILRDPSGVFRLFTLMTSEHDRVDFVDMFTTHENIKERNRLREETEKQKQESLIPRFSQICLYDETAFDALDETLINGFFEELQRRYILCHRAELVESPQKSPEKSGKKKSKAKRKSKTGNKRRSMSQGGRQNRPSKKSFRSLRSAPSSIHGSEGELSKQNQENMKMMKDFAEYESLRVDVNYFLQGKKRSSSKAGLNPISPVVNYEKRVNVWIINSQPYQVESRHHELLKSLLACDEFKTPEKIQELNPSSSLERYFRLDRPRFINEIDGNVDGLWFPSLTHTFGVYSAEPENPFCIYPIDPANIFCGISRLGFRRSNWWPDEQTVSIFHLEPDEKISALVIFQPKETGSFEKELRVNIADWPGQATGIVIEGVSDIPHIDLSLETLFPPNCYALEELTSHSSLSVAQETTLEMGPALISKAKGDKKYQVKSYLILKNISKVKCDMLFSLKSPSTTFELEIDQASIKPNESVQLNISAFPWLPGFRSCIIVISIEDNPIPIFIEARVEGYDLRVLVSPKVVKMEHVLISQTEKAYFKIMNDTWVPIRWKLNERHVWNYPYLKFKTRCGVLNPQETIVSIVSYSPLIQHEMNINIDVMIRHNLDTNSKYEKGATLKLKVSSRDLVIDVAMPTSDKGNRTLIFDDTYVDTPQSKSFIISNLSGFPMKFEIACNTHLSINVHDVLTISPTEGIISKHKEQIVEITAKSSKPVAFKSLPLLLIEIWDVATNVHITEIAINVNYKVFYPNYEIRPQEDLSFGSVTVANFKVIDFVIENKGTLPLEYSILTELIPPTIEEPTDVKPEKHHDVHHDMHHEKHHARKGKKKKHSTPSLIHEPEKLPRINLTGMHAHKPDTDHHKKGKKGRGKHSKQKHKKKPTSAPAEALKKTESSLKRATTVVSEGVVATVKPRITHMKRSTMLRRSLMRARKGHKKSRSVGTLTKKVSTGKYEMIWEALKGSRRDLLGHNTNKVAAGPFIWENPANKVNPKETANLRLTFNPQQEGEFTQTFFCDIPYAQHGTHEINVSGNGVLPSISHTLVEVLRDALINLNPEKERQILEQGFPCNTYHEEVHYLELCNYIVGESTPIKFFLLNDGPVSALVHIYFTGDTTESFKFQGDLTRLDVSIPQKTCKPVELWFTPKSTEPIEVLGHLELMMPRGIENRHYIVHMRGKGNIPLVIITKPEDFEQSENKYFMDMGISILNSSTTDYFSFKNIGTVVARVLVEFPITPGIFSFKARGNYRDLLKHPSNDPLIDPFAITMSPGMEIDITVEYIAASKVLDTCNVYIHVIGNPYEKLVLEIYGKGIDKELNMDLPTGCEKDIETKKYRRKAISAGGKADNVLEQGRASKERFYYVLDFGCVGLNEFSKITFTMNNSSYLTVRVSFDQNKFVWFIPHTFHIGPHCSKEIIALFRSSENVFHEATLEVNFEPIAHVNLRSEAWDVNPKLFQTILNKEGNEIRLEDLAEPEIEEPPFESQSGKLMEHKHLEVAVHGLAGNSDLTMVVDSIEFPPTRSNEESTAILFVRNSGNRIGECYFELRDLVKEDWGNKFMPKCSIGLETGSIHRPLETEPTYLINLRRPEGYPSLKPERLGYLYAPTTVKLNDATNVENDESTTVHSASSETNADCNPFRIEPKKLLVPPGEVQYVKVSFIPGENCSTTCTLIATFEDPDGNQKGYCSLLGTTLFCPCHIVCQPGKPDFDHFGCEDIKVIDVRATSLQADARKQFDLLNVSKETFEYYFKKLGDTDNKTMYCNPVKGTVGPSKKKKIVLHFHPTTLEDVKSMWSLNIPLFNVEQKILFCGRVTSPAVKIIPAAVTVPTSLIGIFCTNTFEIASHDETDFEFSLRPLPLPVGNLECYITPDRGTVSAGGSVPFKVRYTSQSSGNLTIQIACELKNHKVEIIALIFVEFFELQCMFSLLYDRDQKRKLDPSRTNEVNIGFMEPNHPHSASFILANFGKGPLRFRWHVVHTQEEKRGVCVNYDRTSGVLERQTTQTLQIVFTLSKNSEFKNYIVELQVYRGPTYTLSFSGHSELPYKFSFKTFNFGNCPVLQTGVCNYIKTLNFTNEGDHPIELENTFSNKPHLLVLWSCGSVQPKETVSIMVEFYPVSHAFYQEEVIFNINGITSETITFLGKGLTIAVRLSDPHKDTVDLKNVQVGSTRTEIKKVVNHSPLPVGCELEMENCEDLKVSPSTFVIKKNGIQDLYISYSPKSKTQPFFSEVFLNAGGIRNFLFTVKCSSSHISVRLENKVCLFGRAVKYCPVQFSVNIINDGDIGVDYYWNLDKLKPLLTVTPERGYITPNSTILSTFRLLSLKKFTINQKVNLVYNGNQIEDLKIVGEFTEIPDPSETINFKTLVRSSVKHTVELESRAVEPAILFPVLIGEYFSGADFIEVLPLQNGRYTVTYAPLSMTMTAVHSGRLFVPYPDGTCVYYALIGEALPPQPEEIIHWTVLSKMSVTQTFEVSNWLNEFQRLSTNINLDNSDNIQTGIVSIMGEPTVCLQPNGSISYPVDVMVCKAINFSFKIFFVNPETKEYRFYVVHVKSISPSDTLFSEIHACIHDSASTVVKLSNPFVEPVTFKFHSPVPELTAEDVTVQPHSEADMEVEYSPGAIEPPKEVSCHVTGPPLDQEFFTFYLVSLPSLTAPAIKVSASMGSSTEFSIDVNNPGKHKVAYTVKVQGGDISVLNGTDFEIPSQKTHPIVLNYEPSEVGDKEHRVEIISSIGESSKRYIWATCYLPKPMGPININVGTYETLQFKNVLEESATFSLTTSEFIFAIDLQKADESITTLPGLFKLERKETALIFIELRGADVQEHRPINTFPSRIN</sequence>
<dbReference type="Pfam" id="PF22544">
    <property type="entry name" value="HYDIN_VesB_CFA65-like_Ig"/>
    <property type="match status" value="1"/>
</dbReference>
<evidence type="ECO:0000256" key="1">
    <source>
        <dbReference type="ARBA" id="ARBA00004138"/>
    </source>
</evidence>
<evidence type="ECO:0000256" key="2">
    <source>
        <dbReference type="ARBA" id="ARBA00004496"/>
    </source>
</evidence>
<feature type="region of interest" description="Disordered" evidence="6">
    <location>
        <begin position="866"/>
        <end position="901"/>
    </location>
</feature>
<evidence type="ECO:0000313" key="8">
    <source>
        <dbReference type="EMBL" id="KAF6206711.1"/>
    </source>
</evidence>
<organism evidence="8 9">
    <name type="scientific">Apolygus lucorum</name>
    <name type="common">Small green plant bug</name>
    <name type="synonym">Lygocoris lucorum</name>
    <dbReference type="NCBI Taxonomy" id="248454"/>
    <lineage>
        <taxon>Eukaryota</taxon>
        <taxon>Metazoa</taxon>
        <taxon>Ecdysozoa</taxon>
        <taxon>Arthropoda</taxon>
        <taxon>Hexapoda</taxon>
        <taxon>Insecta</taxon>
        <taxon>Pterygota</taxon>
        <taxon>Neoptera</taxon>
        <taxon>Paraneoptera</taxon>
        <taxon>Hemiptera</taxon>
        <taxon>Heteroptera</taxon>
        <taxon>Panheteroptera</taxon>
        <taxon>Cimicomorpha</taxon>
        <taxon>Miridae</taxon>
        <taxon>Mirini</taxon>
        <taxon>Apolygus</taxon>
    </lineage>
</organism>
<dbReference type="PANTHER" id="PTHR23053:SF0">
    <property type="entry name" value="HYDROCEPHALUS-INDUCING PROTEIN HOMOLOG"/>
    <property type="match status" value="1"/>
</dbReference>
<dbReference type="InterPro" id="IPR053879">
    <property type="entry name" value="HYDIN_VesB_CFA65-like_Ig"/>
</dbReference>
<feature type="region of interest" description="Disordered" evidence="6">
    <location>
        <begin position="1034"/>
        <end position="1097"/>
    </location>
</feature>
<dbReference type="EMBL" id="WIXP02000008">
    <property type="protein sequence ID" value="KAF6206711.1"/>
    <property type="molecule type" value="Genomic_DNA"/>
</dbReference>
<keyword evidence="9" id="KW-1185">Reference proteome</keyword>
<dbReference type="OrthoDB" id="442692at2759"/>
<feature type="compositionally biased region" description="Basic and acidic residues" evidence="6">
    <location>
        <begin position="1733"/>
        <end position="1749"/>
    </location>
</feature>
<keyword evidence="4" id="KW-0969">Cilium</keyword>
<evidence type="ECO:0000259" key="7">
    <source>
        <dbReference type="Pfam" id="PF22544"/>
    </source>
</evidence>